<name>A0A8S5T475_9CAUD</name>
<organism evidence="1">
    <name type="scientific">Caudovirales sp. ctyaR3</name>
    <dbReference type="NCBI Taxonomy" id="2827640"/>
    <lineage>
        <taxon>Viruses</taxon>
        <taxon>Duplodnaviria</taxon>
        <taxon>Heunggongvirae</taxon>
        <taxon>Uroviricota</taxon>
        <taxon>Caudoviricetes</taxon>
    </lineage>
</organism>
<protein>
    <submittedName>
        <fullName evidence="1">Uncharacterized protein</fullName>
    </submittedName>
</protein>
<accession>A0A8S5T475</accession>
<sequence>MDKVGDSAQQILDKIHLQFLSQYFTIAPKTNEMVKNCEEWLKESICNANGISPDMINVSANEVKPGVYQFTITSNTPVVVIEVVRKPELEVQHGS</sequence>
<dbReference type="EMBL" id="BK032746">
    <property type="protein sequence ID" value="DAF58148.1"/>
    <property type="molecule type" value="Genomic_DNA"/>
</dbReference>
<proteinExistence type="predicted"/>
<reference evidence="1" key="1">
    <citation type="journal article" date="2021" name="Proc. Natl. Acad. Sci. U.S.A.">
        <title>A Catalog of Tens of Thousands of Viruses from Human Metagenomes Reveals Hidden Associations with Chronic Diseases.</title>
        <authorList>
            <person name="Tisza M.J."/>
            <person name="Buck C.B."/>
        </authorList>
    </citation>
    <scope>NUCLEOTIDE SEQUENCE</scope>
    <source>
        <strain evidence="1">CtyaR3</strain>
    </source>
</reference>
<evidence type="ECO:0000313" key="1">
    <source>
        <dbReference type="EMBL" id="DAF58148.1"/>
    </source>
</evidence>